<accession>A0ABD2P956</accession>
<organism evidence="1 2">
    <name type="scientific">Cryptolaemus montrouzieri</name>
    <dbReference type="NCBI Taxonomy" id="559131"/>
    <lineage>
        <taxon>Eukaryota</taxon>
        <taxon>Metazoa</taxon>
        <taxon>Ecdysozoa</taxon>
        <taxon>Arthropoda</taxon>
        <taxon>Hexapoda</taxon>
        <taxon>Insecta</taxon>
        <taxon>Pterygota</taxon>
        <taxon>Neoptera</taxon>
        <taxon>Endopterygota</taxon>
        <taxon>Coleoptera</taxon>
        <taxon>Polyphaga</taxon>
        <taxon>Cucujiformia</taxon>
        <taxon>Coccinelloidea</taxon>
        <taxon>Coccinellidae</taxon>
        <taxon>Scymninae</taxon>
        <taxon>Scymnini</taxon>
        <taxon>Cryptolaemus</taxon>
    </lineage>
</organism>
<sequence length="243" mass="27848">MTSKRLLNALEYPEVDSFNIKDDTSFRKIVVWLEKNKIKRAPYPLEPINSPEWRKTYEKYKKFLGCPENITNDEESLQWLAGYAVQEEYSKKKDVLKKHVAEETATKNIPDIKTENPLDTLDFYGNDFTDGINKVAKLLNITPHPNPTITLKAVKHIVTNRLTQHALKNPDKYITKGTPFPLQDADLGFDLSDPVLKQAAKILRMLYIQDLRHLQTKANELIVAVQNITANPKTDTRLGKVGF</sequence>
<dbReference type="EMBL" id="JABFTP020000185">
    <property type="protein sequence ID" value="KAL3287379.1"/>
    <property type="molecule type" value="Genomic_DNA"/>
</dbReference>
<name>A0ABD2P956_9CUCU</name>
<dbReference type="PANTHER" id="PTHR15924">
    <property type="entry name" value="CLE"/>
    <property type="match status" value="1"/>
</dbReference>
<evidence type="ECO:0000313" key="1">
    <source>
        <dbReference type="EMBL" id="KAL3287379.1"/>
    </source>
</evidence>
<comment type="caution">
    <text evidence="1">The sequence shown here is derived from an EMBL/GenBank/DDBJ whole genome shotgun (WGS) entry which is preliminary data.</text>
</comment>
<reference evidence="1 2" key="1">
    <citation type="journal article" date="2021" name="BMC Biol.">
        <title>Horizontally acquired antibacterial genes associated with adaptive radiation of ladybird beetles.</title>
        <authorList>
            <person name="Li H.S."/>
            <person name="Tang X.F."/>
            <person name="Huang Y.H."/>
            <person name="Xu Z.Y."/>
            <person name="Chen M.L."/>
            <person name="Du X.Y."/>
            <person name="Qiu B.Y."/>
            <person name="Chen P.T."/>
            <person name="Zhang W."/>
            <person name="Slipinski A."/>
            <person name="Escalona H.E."/>
            <person name="Waterhouse R.M."/>
            <person name="Zwick A."/>
            <person name="Pang H."/>
        </authorList>
    </citation>
    <scope>NUCLEOTIDE SEQUENCE [LARGE SCALE GENOMIC DNA]</scope>
    <source>
        <strain evidence="1">SYSU2018</strain>
    </source>
</reference>
<proteinExistence type="predicted"/>
<keyword evidence="2" id="KW-1185">Reference proteome</keyword>
<evidence type="ECO:0008006" key="3">
    <source>
        <dbReference type="Google" id="ProtNLM"/>
    </source>
</evidence>
<dbReference type="Proteomes" id="UP001516400">
    <property type="component" value="Unassembled WGS sequence"/>
</dbReference>
<evidence type="ECO:0000313" key="2">
    <source>
        <dbReference type="Proteomes" id="UP001516400"/>
    </source>
</evidence>
<dbReference type="Pfam" id="PF10036">
    <property type="entry name" value="RLL"/>
    <property type="match status" value="1"/>
</dbReference>
<dbReference type="AlphaFoldDB" id="A0ABD2P956"/>
<dbReference type="InterPro" id="IPR019265">
    <property type="entry name" value="RTRAF"/>
</dbReference>
<gene>
    <name evidence="1" type="ORF">HHI36_001853</name>
</gene>
<protein>
    <recommendedName>
        <fullName evidence="3">RNA transcription, translation and transport factor protein</fullName>
    </recommendedName>
</protein>